<keyword evidence="5" id="KW-0812">Transmembrane</keyword>
<keyword evidence="4" id="KW-1134">Transmembrane beta strand</keyword>
<proteinExistence type="inferred from homology"/>
<dbReference type="GO" id="GO:0015288">
    <property type="term" value="F:porin activity"/>
    <property type="evidence" value="ECO:0007669"/>
    <property type="project" value="TreeGrafter"/>
</dbReference>
<sequence length="454" mass="49923">MHSAKRLFAALLCLLSAGVQAVTLSELGQSALNNDLSFRAAGKAYEAEQAEAAAGKSHLLPSAGLSYQNTPYNRLTQRAPVVGKRGYSSHSLNLVVTQPLFDYTAYHQYRSAQIRGTAAESRLQIQQAELIDRLVSAYLNLACVLEIQNTDRLRLALNTAQLTAAQRLLQLGEGTVAEVESARTRLRQRQAQVAETEAESLNALLILSDLTGLPQLRMQDMPALKAGTFRLPYLNDGDYAAQEQQMVAEHPEIKAAQQETALAKAAAEVQRGAFMPSAQLFAAWSDTRSDKSDTVGQRYRNLSAGIHISVPLFSGGKDLAGMRKVSAQIQQAQYEQDALVQTRRRDLARQYQVFRHSGIQLAALEQAAAAAQLQVTAAEKGYAAGQNSQPEVAHAREQYYQAEQELTKARYDGLLAWFRLHHYSSTPETGLFRQIEDYFTVTERPSHCLPGSAC</sequence>
<dbReference type="GO" id="GO:0015562">
    <property type="term" value="F:efflux transmembrane transporter activity"/>
    <property type="evidence" value="ECO:0007669"/>
    <property type="project" value="InterPro"/>
</dbReference>
<evidence type="ECO:0000256" key="8">
    <source>
        <dbReference type="SAM" id="SignalP"/>
    </source>
</evidence>
<dbReference type="AlphaFoldDB" id="A0AAN5MFW2"/>
<protein>
    <submittedName>
        <fullName evidence="9">TolC family protein</fullName>
    </submittedName>
</protein>
<accession>A0AAN5MFW2</accession>
<keyword evidence="7" id="KW-0998">Cell outer membrane</keyword>
<dbReference type="SUPFAM" id="SSF56954">
    <property type="entry name" value="Outer membrane efflux proteins (OEP)"/>
    <property type="match status" value="1"/>
</dbReference>
<feature type="signal peptide" evidence="8">
    <location>
        <begin position="1"/>
        <end position="21"/>
    </location>
</feature>
<reference evidence="9" key="2">
    <citation type="submission" date="2020-10" db="EMBL/GenBank/DDBJ databases">
        <authorList>
            <consortium name="NCBI Pathogen Detection Project"/>
        </authorList>
    </citation>
    <scope>NUCLEOTIDE SEQUENCE</scope>
    <source>
        <strain evidence="9">Morganella morganii ARLG-3209</strain>
    </source>
</reference>
<dbReference type="EMBL" id="DACSWI010000007">
    <property type="protein sequence ID" value="HAT3809580.1"/>
    <property type="molecule type" value="Genomic_DNA"/>
</dbReference>
<dbReference type="Proteomes" id="UP000865968">
    <property type="component" value="Unassembled WGS sequence"/>
</dbReference>
<gene>
    <name evidence="9" type="ORF">I8608_002444</name>
</gene>
<evidence type="ECO:0000256" key="3">
    <source>
        <dbReference type="ARBA" id="ARBA00022448"/>
    </source>
</evidence>
<keyword evidence="3" id="KW-0813">Transport</keyword>
<comment type="similarity">
    <text evidence="2">Belongs to the outer membrane factor (OMF) (TC 1.B.17) family.</text>
</comment>
<evidence type="ECO:0000256" key="1">
    <source>
        <dbReference type="ARBA" id="ARBA00004442"/>
    </source>
</evidence>
<dbReference type="Pfam" id="PF02321">
    <property type="entry name" value="OEP"/>
    <property type="match status" value="2"/>
</dbReference>
<dbReference type="PANTHER" id="PTHR30026">
    <property type="entry name" value="OUTER MEMBRANE PROTEIN TOLC"/>
    <property type="match status" value="1"/>
</dbReference>
<reference evidence="9" key="1">
    <citation type="journal article" date="2018" name="Genome Biol.">
        <title>SKESA: strategic k-mer extension for scrupulous assemblies.</title>
        <authorList>
            <person name="Souvorov A."/>
            <person name="Agarwala R."/>
            <person name="Lipman D.J."/>
        </authorList>
    </citation>
    <scope>NUCLEOTIDE SEQUENCE</scope>
    <source>
        <strain evidence="9">Morganella morganii ARLG-3209</strain>
    </source>
</reference>
<evidence type="ECO:0000313" key="10">
    <source>
        <dbReference type="Proteomes" id="UP000865968"/>
    </source>
</evidence>
<evidence type="ECO:0000313" key="9">
    <source>
        <dbReference type="EMBL" id="HAT3809580.1"/>
    </source>
</evidence>
<evidence type="ECO:0000256" key="7">
    <source>
        <dbReference type="ARBA" id="ARBA00023237"/>
    </source>
</evidence>
<dbReference type="GO" id="GO:0009279">
    <property type="term" value="C:cell outer membrane"/>
    <property type="evidence" value="ECO:0007669"/>
    <property type="project" value="UniProtKB-SubCell"/>
</dbReference>
<evidence type="ECO:0000256" key="5">
    <source>
        <dbReference type="ARBA" id="ARBA00022692"/>
    </source>
</evidence>
<evidence type="ECO:0000256" key="6">
    <source>
        <dbReference type="ARBA" id="ARBA00023136"/>
    </source>
</evidence>
<dbReference type="PANTHER" id="PTHR30026:SF20">
    <property type="entry name" value="OUTER MEMBRANE PROTEIN TOLC"/>
    <property type="match status" value="1"/>
</dbReference>
<dbReference type="InterPro" id="IPR003423">
    <property type="entry name" value="OMP_efflux"/>
</dbReference>
<organism evidence="9 10">
    <name type="scientific">Morganella morganii</name>
    <name type="common">Proteus morganii</name>
    <dbReference type="NCBI Taxonomy" id="582"/>
    <lineage>
        <taxon>Bacteria</taxon>
        <taxon>Pseudomonadati</taxon>
        <taxon>Pseudomonadota</taxon>
        <taxon>Gammaproteobacteria</taxon>
        <taxon>Enterobacterales</taxon>
        <taxon>Morganellaceae</taxon>
        <taxon>Morganella</taxon>
    </lineage>
</organism>
<feature type="chain" id="PRO_5042829056" evidence="8">
    <location>
        <begin position="22"/>
        <end position="454"/>
    </location>
</feature>
<evidence type="ECO:0000256" key="4">
    <source>
        <dbReference type="ARBA" id="ARBA00022452"/>
    </source>
</evidence>
<comment type="caution">
    <text evidence="9">The sequence shown here is derived from an EMBL/GenBank/DDBJ whole genome shotgun (WGS) entry which is preliminary data.</text>
</comment>
<evidence type="ECO:0000256" key="2">
    <source>
        <dbReference type="ARBA" id="ARBA00007613"/>
    </source>
</evidence>
<name>A0AAN5MFW2_MORMO</name>
<dbReference type="GO" id="GO:1990281">
    <property type="term" value="C:efflux pump complex"/>
    <property type="evidence" value="ECO:0007669"/>
    <property type="project" value="TreeGrafter"/>
</dbReference>
<keyword evidence="6" id="KW-0472">Membrane</keyword>
<dbReference type="Gene3D" id="1.20.1600.10">
    <property type="entry name" value="Outer membrane efflux proteins (OEP)"/>
    <property type="match status" value="1"/>
</dbReference>
<comment type="subcellular location">
    <subcellularLocation>
        <location evidence="1">Cell outer membrane</location>
    </subcellularLocation>
</comment>
<keyword evidence="8" id="KW-0732">Signal</keyword>
<dbReference type="RefSeq" id="WP_349466409.1">
    <property type="nucleotide sequence ID" value="NZ_JBEEWI010000004.1"/>
</dbReference>
<dbReference type="InterPro" id="IPR051906">
    <property type="entry name" value="TolC-like"/>
</dbReference>